<dbReference type="PANTHER" id="PTHR47950:SF44">
    <property type="entry name" value="CYTOCHROME P450, FAMILY 76, SUBFAMILY C, POLYPEPTIDE 5-RELATED"/>
    <property type="match status" value="1"/>
</dbReference>
<evidence type="ECO:0000256" key="3">
    <source>
        <dbReference type="ARBA" id="ARBA00023004"/>
    </source>
</evidence>
<protein>
    <submittedName>
        <fullName evidence="4">Uncharacterized protein</fullName>
    </submittedName>
</protein>
<dbReference type="GO" id="GO:0016705">
    <property type="term" value="F:oxidoreductase activity, acting on paired donors, with incorporation or reduction of molecular oxygen"/>
    <property type="evidence" value="ECO:0007669"/>
    <property type="project" value="InterPro"/>
</dbReference>
<dbReference type="Gene3D" id="1.10.630.10">
    <property type="entry name" value="Cytochrome P450"/>
    <property type="match status" value="1"/>
</dbReference>
<dbReference type="PANTHER" id="PTHR47950">
    <property type="entry name" value="CYTOCHROME P450, FAMILY 76, SUBFAMILY C, POLYPEPTIDE 5-RELATED"/>
    <property type="match status" value="1"/>
</dbReference>
<evidence type="ECO:0000256" key="2">
    <source>
        <dbReference type="ARBA" id="ARBA00022723"/>
    </source>
</evidence>
<feature type="non-terminal residue" evidence="4">
    <location>
        <position position="1"/>
    </location>
</feature>
<keyword evidence="2" id="KW-0479">Metal-binding</keyword>
<dbReference type="GO" id="GO:0020037">
    <property type="term" value="F:heme binding"/>
    <property type="evidence" value="ECO:0007669"/>
    <property type="project" value="InterPro"/>
</dbReference>
<comment type="similarity">
    <text evidence="1">Belongs to the cytochrome P450 family.</text>
</comment>
<dbReference type="Proteomes" id="UP000428333">
    <property type="component" value="Linkage Group LG01"/>
</dbReference>
<accession>A0A6A4MQG7</accession>
<comment type="caution">
    <text evidence="4">The sequence shown here is derived from an EMBL/GenBank/DDBJ whole genome shotgun (WGS) entry which is preliminary data.</text>
</comment>
<evidence type="ECO:0000313" key="4">
    <source>
        <dbReference type="EMBL" id="KAE9467308.1"/>
    </source>
</evidence>
<dbReference type="GO" id="GO:0005506">
    <property type="term" value="F:iron ion binding"/>
    <property type="evidence" value="ECO:0007669"/>
    <property type="project" value="InterPro"/>
</dbReference>
<keyword evidence="5" id="KW-1185">Reference proteome</keyword>
<dbReference type="GO" id="GO:0004497">
    <property type="term" value="F:monooxygenase activity"/>
    <property type="evidence" value="ECO:0007669"/>
    <property type="project" value="InterPro"/>
</dbReference>
<reference evidence="4 5" key="1">
    <citation type="journal article" date="2019" name="Genome Biol. Evol.">
        <title>The Rhododendron genome and chromosomal organization provide insight into shared whole-genome duplications across the heath family (Ericaceae).</title>
        <authorList>
            <person name="Soza V.L."/>
            <person name="Lindsley D."/>
            <person name="Waalkes A."/>
            <person name="Ramage E."/>
            <person name="Patwardhan R.P."/>
            <person name="Burton J.N."/>
            <person name="Adey A."/>
            <person name="Kumar A."/>
            <person name="Qiu R."/>
            <person name="Shendure J."/>
            <person name="Hall B."/>
        </authorList>
    </citation>
    <scope>NUCLEOTIDE SEQUENCE [LARGE SCALE GENOMIC DNA]</scope>
    <source>
        <strain evidence="4">RSF 1966-606</strain>
    </source>
</reference>
<evidence type="ECO:0000256" key="1">
    <source>
        <dbReference type="ARBA" id="ARBA00010617"/>
    </source>
</evidence>
<organism evidence="4 5">
    <name type="scientific">Rhododendron williamsianum</name>
    <dbReference type="NCBI Taxonomy" id="262921"/>
    <lineage>
        <taxon>Eukaryota</taxon>
        <taxon>Viridiplantae</taxon>
        <taxon>Streptophyta</taxon>
        <taxon>Embryophyta</taxon>
        <taxon>Tracheophyta</taxon>
        <taxon>Spermatophyta</taxon>
        <taxon>Magnoliopsida</taxon>
        <taxon>eudicotyledons</taxon>
        <taxon>Gunneridae</taxon>
        <taxon>Pentapetalae</taxon>
        <taxon>asterids</taxon>
        <taxon>Ericales</taxon>
        <taxon>Ericaceae</taxon>
        <taxon>Ericoideae</taxon>
        <taxon>Rhodoreae</taxon>
        <taxon>Rhododendron</taxon>
    </lineage>
</organism>
<dbReference type="SUPFAM" id="SSF48264">
    <property type="entry name" value="Cytochrome P450"/>
    <property type="match status" value="1"/>
</dbReference>
<dbReference type="InterPro" id="IPR036396">
    <property type="entry name" value="Cyt_P450_sf"/>
</dbReference>
<gene>
    <name evidence="4" type="ORF">C3L33_00780</name>
</gene>
<dbReference type="OrthoDB" id="2789670at2759"/>
<dbReference type="EMBL" id="QEFC01000039">
    <property type="protein sequence ID" value="KAE9467308.1"/>
    <property type="molecule type" value="Genomic_DNA"/>
</dbReference>
<proteinExistence type="inferred from homology"/>
<evidence type="ECO:0000313" key="5">
    <source>
        <dbReference type="Proteomes" id="UP000428333"/>
    </source>
</evidence>
<keyword evidence="3" id="KW-0408">Iron</keyword>
<sequence length="139" mass="15828">MIDHSSGSANEFKELVWNMMEEMGKSNLADYFPALKMIDPQGRRRRFTGYAGKMFGVFDELIKTRVLARKTLGSVETEDLLDTLLGIEESSREIGRRDIEHLFLFQSPEVSPGVLCSVISSNFSETFRNTLLAFRPNSR</sequence>
<name>A0A6A4MQG7_9ERIC</name>
<dbReference type="AlphaFoldDB" id="A0A6A4MQG7"/>